<reference evidence="2" key="1">
    <citation type="submission" date="2023-03" db="EMBL/GenBank/DDBJ databases">
        <title>Complete genome of Cladonia borealis.</title>
        <authorList>
            <person name="Park H."/>
        </authorList>
    </citation>
    <scope>NUCLEOTIDE SEQUENCE</scope>
    <source>
        <strain evidence="2">ANT050790</strain>
    </source>
</reference>
<organism evidence="2 3">
    <name type="scientific">Cladonia borealis</name>
    <dbReference type="NCBI Taxonomy" id="184061"/>
    <lineage>
        <taxon>Eukaryota</taxon>
        <taxon>Fungi</taxon>
        <taxon>Dikarya</taxon>
        <taxon>Ascomycota</taxon>
        <taxon>Pezizomycotina</taxon>
        <taxon>Lecanoromycetes</taxon>
        <taxon>OSLEUM clade</taxon>
        <taxon>Lecanoromycetidae</taxon>
        <taxon>Lecanorales</taxon>
        <taxon>Lecanorineae</taxon>
        <taxon>Cladoniaceae</taxon>
        <taxon>Cladonia</taxon>
    </lineage>
</organism>
<dbReference type="Proteomes" id="UP001166286">
    <property type="component" value="Unassembled WGS sequence"/>
</dbReference>
<accession>A0AA39V1E1</accession>
<evidence type="ECO:0000313" key="2">
    <source>
        <dbReference type="EMBL" id="KAK0507149.1"/>
    </source>
</evidence>
<comment type="caution">
    <text evidence="2">The sequence shown here is derived from an EMBL/GenBank/DDBJ whole genome shotgun (WGS) entry which is preliminary data.</text>
</comment>
<feature type="region of interest" description="Disordered" evidence="1">
    <location>
        <begin position="505"/>
        <end position="539"/>
    </location>
</feature>
<sequence>MSSLGRIQNALVSATQDTTLALANVNFDFALLRIEAPREYKDLGAALSTKRRSAAEHGTTHKTARKLGSLFEQRLPSTPSLFRAYGSRASEIANSPVVNPKGGKVHGPFAEHIGVDGTTIWAAATSGRGAVATHLLACMLARMWDASEAVSIWEQIVDQRKKELSVWNESDAIPLQSLATAHLTLTREQLADWDASARAWLRAADEAKKLSQKQLMLIIQNLTIPVNKDMDVYASVMQAWNTAMITMDKLVEGSSQSVQNGAVLLGLSAWHLYPDLIVLGNVTVNTRQKDSLINPSGIVTLGLQGIEPENSRGVYWSLPLAHVRYYGDPVVSEGCVQTSRISVDDLWQITLGSLFALWGQASSILNEAAHLISLMWKHIQEAFVTLNDPDLEEALNTTSWLYYLASAAKRFLQSSGPEHKFCKNLLGLGQRRSNLLGRSNKVVPIFGLTDVSFVRILKPELRVDYLRKIAPECCNENDCLVIVIQHGPPQDPAIRHVKIELATASPRRGQQLQSSDRPKRWICEESNSPKSSRKKGEELREVKGGEEYYRLYEDSFPGQLWDNRRFNWVNPPAIFLDTSLDAKDRIDGEAPESKKKAKRWSLFSRREGKYIPPVAAFELVCGDVLSVALFRRVNLEGVRFQRVFKDGARVKKEITSQDLAVAFSSGMVSPTNFLHYLNKAASEPSLSIRQADPEGKQGSVEHPDSERHNQLKVTEALRAVATTALVYATLPNATMALSIIQQGPLSKAQWVQDCGEKDPESQDSVNLLLPYRLSRPATFACVAMFESGCFDLKPDVLNRVMAVSAGDSIYVAAPVLCDPAVRTKPHEVRRIIGNVGRPGLAFLIPPISPRMRQIDLHTYRVINHNPYNGKLEDCFQNTSLHLSFSGYELVLDVGNQGAKSVEAVFLETIISAHDRGEWIADIDTLSTLSSPHLHHASPALVECTHGQSSESNLPHFPLTSIDRWEELLEMPMGDAVVRAHSNWLARSAAAAISVRMGNKTVLLSSSHCWKCGEPPTQQSLGTSAARISSLGPNVMYIL</sequence>
<dbReference type="EMBL" id="JAFEKC020000024">
    <property type="protein sequence ID" value="KAK0507149.1"/>
    <property type="molecule type" value="Genomic_DNA"/>
</dbReference>
<proteinExistence type="predicted"/>
<evidence type="ECO:0000313" key="3">
    <source>
        <dbReference type="Proteomes" id="UP001166286"/>
    </source>
</evidence>
<name>A0AA39V1E1_9LECA</name>
<keyword evidence="3" id="KW-1185">Reference proteome</keyword>
<feature type="region of interest" description="Disordered" evidence="1">
    <location>
        <begin position="49"/>
        <end position="68"/>
    </location>
</feature>
<evidence type="ECO:0000256" key="1">
    <source>
        <dbReference type="SAM" id="MobiDB-lite"/>
    </source>
</evidence>
<gene>
    <name evidence="2" type="ORF">JMJ35_010187</name>
</gene>
<protein>
    <submittedName>
        <fullName evidence="2">Uncharacterized protein</fullName>
    </submittedName>
</protein>
<dbReference type="AlphaFoldDB" id="A0AA39V1E1"/>